<keyword evidence="1" id="KW-0645">Protease</keyword>
<gene>
    <name evidence="1" type="ORF">ORI27_00150</name>
</gene>
<name>A0ABT3S7F3_9MYCO</name>
<dbReference type="NCBIfam" id="TIGR03624">
    <property type="entry name" value="putative hydrolase"/>
    <property type="match status" value="1"/>
</dbReference>
<dbReference type="NCBIfam" id="TIGR03883">
    <property type="entry name" value="DUF2342_F420"/>
    <property type="match status" value="1"/>
</dbReference>
<evidence type="ECO:0000313" key="1">
    <source>
        <dbReference type="EMBL" id="MCX2935098.1"/>
    </source>
</evidence>
<proteinExistence type="predicted"/>
<dbReference type="EMBL" id="JAPJDO010000001">
    <property type="protein sequence ID" value="MCX2935098.1"/>
    <property type="molecule type" value="Genomic_DNA"/>
</dbReference>
<keyword evidence="1" id="KW-0378">Hydrolase</keyword>
<keyword evidence="2" id="KW-1185">Reference proteome</keyword>
<keyword evidence="1" id="KW-0482">Metalloprotease</keyword>
<dbReference type="Gene3D" id="1.20.150.30">
    <property type="entry name" value="Zincin-like metallopeptidase, N-terminal domain"/>
    <property type="match status" value="1"/>
</dbReference>
<dbReference type="SUPFAM" id="SSF55486">
    <property type="entry name" value="Metalloproteases ('zincins'), catalytic domain"/>
    <property type="match status" value="1"/>
</dbReference>
<dbReference type="Proteomes" id="UP001300745">
    <property type="component" value="Unassembled WGS sequence"/>
</dbReference>
<comment type="caution">
    <text evidence="1">The sequence shown here is derived from an EMBL/GenBank/DDBJ whole genome shotgun (WGS) entry which is preliminary data.</text>
</comment>
<evidence type="ECO:0000313" key="2">
    <source>
        <dbReference type="Proteomes" id="UP001300745"/>
    </source>
</evidence>
<dbReference type="PANTHER" id="PTHR39420">
    <property type="match status" value="1"/>
</dbReference>
<accession>A0ABT3S7F3</accession>
<dbReference type="InterPro" id="IPR042271">
    <property type="entry name" value="Zinicin_2_N"/>
</dbReference>
<reference evidence="1 2" key="1">
    <citation type="submission" date="2022-11" db="EMBL/GenBank/DDBJ databases">
        <title>Mycobacterium sp. nov.</title>
        <authorList>
            <person name="Papic B."/>
            <person name="Spicic S."/>
            <person name="Duvnjak S."/>
        </authorList>
    </citation>
    <scope>NUCLEOTIDE SEQUENCE [LARGE SCALE GENOMIC DNA]</scope>
    <source>
        <strain evidence="1 2">CVI_P4</strain>
    </source>
</reference>
<dbReference type="Pfam" id="PF10103">
    <property type="entry name" value="Zincin_2"/>
    <property type="match status" value="1"/>
</dbReference>
<organism evidence="1 2">
    <name type="scientific">Mycobacterium pinniadriaticum</name>
    <dbReference type="NCBI Taxonomy" id="2994102"/>
    <lineage>
        <taxon>Bacteria</taxon>
        <taxon>Bacillati</taxon>
        <taxon>Actinomycetota</taxon>
        <taxon>Actinomycetes</taxon>
        <taxon>Mycobacteriales</taxon>
        <taxon>Mycobacteriaceae</taxon>
        <taxon>Mycobacterium</taxon>
    </lineage>
</organism>
<dbReference type="GO" id="GO:0008237">
    <property type="term" value="F:metallopeptidase activity"/>
    <property type="evidence" value="ECO:0007669"/>
    <property type="project" value="UniProtKB-KW"/>
</dbReference>
<dbReference type="PANTHER" id="PTHR39420:SF1">
    <property type="entry name" value="HYDROLASE"/>
    <property type="match status" value="1"/>
</dbReference>
<dbReference type="InterPro" id="IPR018766">
    <property type="entry name" value="Zinicin_2"/>
</dbReference>
<dbReference type="InterPro" id="IPR022454">
    <property type="entry name" value="CHP03883_F420-assoc"/>
</dbReference>
<protein>
    <submittedName>
        <fullName evidence="1">Zinc-dependent metalloprotease</fullName>
    </submittedName>
</protein>
<dbReference type="RefSeq" id="WP_265994813.1">
    <property type="nucleotide sequence ID" value="NZ_JAPJDN010000001.1"/>
</dbReference>
<sequence>MSGGASSERGSRIDTAQLTVGRAVDWAFAGNVGAWLARPGPVSTDYTRNQAIDELAAAARKAEAPVREVTRMGGDGPVADARIVDRQGWIRAASDSMRVMTGGTHTPSNAITGRVTGAQTGAVLAFISSGILGQYDPFAEAGGPDDGLLLLVYPNVIAVERQLRVAPADFRLWVCLHEVTHRVQFSANPWLAQHMSQALGVLTSDAGDDVTQVVARLAEYVKKRRRAGAQRPGDEPRTGDLGPNDSGILGFMRAVQSEPQQAALDQLLVLGTLLEGHADHVMDAVGPAVVPSVQTIRNRFDQRRQRKQPPLQRLLRALLGVDAKLSQYTRGKAFVDHVVDRVGMDRFNVVWTSAQTLPLPDEIENPQQWIDRVL</sequence>